<evidence type="ECO:0000313" key="2">
    <source>
        <dbReference type="Proteomes" id="UP000829196"/>
    </source>
</evidence>
<dbReference type="Proteomes" id="UP000829196">
    <property type="component" value="Unassembled WGS sequence"/>
</dbReference>
<keyword evidence="2" id="KW-1185">Reference proteome</keyword>
<dbReference type="EMBL" id="JAGYWB010000009">
    <property type="protein sequence ID" value="KAI0509812.1"/>
    <property type="molecule type" value="Genomic_DNA"/>
</dbReference>
<organism evidence="1 2">
    <name type="scientific">Dendrobium nobile</name>
    <name type="common">Orchid</name>
    <dbReference type="NCBI Taxonomy" id="94219"/>
    <lineage>
        <taxon>Eukaryota</taxon>
        <taxon>Viridiplantae</taxon>
        <taxon>Streptophyta</taxon>
        <taxon>Embryophyta</taxon>
        <taxon>Tracheophyta</taxon>
        <taxon>Spermatophyta</taxon>
        <taxon>Magnoliopsida</taxon>
        <taxon>Liliopsida</taxon>
        <taxon>Asparagales</taxon>
        <taxon>Orchidaceae</taxon>
        <taxon>Epidendroideae</taxon>
        <taxon>Malaxideae</taxon>
        <taxon>Dendrobiinae</taxon>
        <taxon>Dendrobium</taxon>
    </lineage>
</organism>
<accession>A0A8T3B9T6</accession>
<sequence length="60" mass="6355">MSASTIRHIRSQSPTVVAVVAIGDDARWLQAVEVSNGCGQRQEAVATAMASDNGVHVMKF</sequence>
<gene>
    <name evidence="1" type="ORF">KFK09_010409</name>
</gene>
<comment type="caution">
    <text evidence="1">The sequence shown here is derived from an EMBL/GenBank/DDBJ whole genome shotgun (WGS) entry which is preliminary data.</text>
</comment>
<dbReference type="AlphaFoldDB" id="A0A8T3B9T6"/>
<reference evidence="1" key="1">
    <citation type="journal article" date="2022" name="Front. Genet.">
        <title>Chromosome-Scale Assembly of the Dendrobium nobile Genome Provides Insights Into the Molecular Mechanism of the Biosynthesis of the Medicinal Active Ingredient of Dendrobium.</title>
        <authorList>
            <person name="Xu Q."/>
            <person name="Niu S.-C."/>
            <person name="Li K.-L."/>
            <person name="Zheng P.-J."/>
            <person name="Zhang X.-J."/>
            <person name="Jia Y."/>
            <person name="Liu Y."/>
            <person name="Niu Y.-X."/>
            <person name="Yu L.-H."/>
            <person name="Chen D.-F."/>
            <person name="Zhang G.-Q."/>
        </authorList>
    </citation>
    <scope>NUCLEOTIDE SEQUENCE</scope>
    <source>
        <tissue evidence="1">Leaf</tissue>
    </source>
</reference>
<protein>
    <submittedName>
        <fullName evidence="1">Uncharacterized protein</fullName>
    </submittedName>
</protein>
<proteinExistence type="predicted"/>
<evidence type="ECO:0000313" key="1">
    <source>
        <dbReference type="EMBL" id="KAI0509812.1"/>
    </source>
</evidence>
<name>A0A8T3B9T6_DENNO</name>